<gene>
    <name evidence="5" type="ORF">EAH_00017240</name>
</gene>
<dbReference type="Pfam" id="PF08241">
    <property type="entry name" value="Methyltransf_11"/>
    <property type="match status" value="1"/>
</dbReference>
<dbReference type="RefSeq" id="XP_013253151.1">
    <property type="nucleotide sequence ID" value="XM_013397697.1"/>
</dbReference>
<feature type="domain" description="Methyltransferase type 11" evidence="4">
    <location>
        <begin position="118"/>
        <end position="158"/>
    </location>
</feature>
<dbReference type="GO" id="GO:0005634">
    <property type="term" value="C:nucleus"/>
    <property type="evidence" value="ECO:0007669"/>
    <property type="project" value="TreeGrafter"/>
</dbReference>
<evidence type="ECO:0000313" key="6">
    <source>
        <dbReference type="Proteomes" id="UP000018050"/>
    </source>
</evidence>
<dbReference type="OMA" id="VLDCYND"/>
<protein>
    <recommendedName>
        <fullName evidence="4">Methyltransferase type 11 domain-containing protein</fullName>
    </recommendedName>
</protein>
<dbReference type="InterPro" id="IPR029063">
    <property type="entry name" value="SAM-dependent_MTases_sf"/>
</dbReference>
<evidence type="ECO:0000313" key="5">
    <source>
        <dbReference type="EMBL" id="CDI76296.1"/>
    </source>
</evidence>
<proteinExistence type="predicted"/>
<keyword evidence="2" id="KW-0808">Transferase</keyword>
<dbReference type="GeneID" id="25269794"/>
<feature type="region of interest" description="Disordered" evidence="3">
    <location>
        <begin position="14"/>
        <end position="67"/>
    </location>
</feature>
<keyword evidence="1" id="KW-0489">Methyltransferase</keyword>
<reference evidence="5" key="2">
    <citation type="submission" date="2013-10" db="EMBL/GenBank/DDBJ databases">
        <authorList>
            <person name="Aslett M."/>
        </authorList>
    </citation>
    <scope>NUCLEOTIDE SEQUENCE</scope>
    <source>
        <strain evidence="5">Houghton</strain>
    </source>
</reference>
<feature type="compositionally biased region" description="Low complexity" evidence="3">
    <location>
        <begin position="16"/>
        <end position="36"/>
    </location>
</feature>
<organism evidence="5 6">
    <name type="scientific">Eimeria acervulina</name>
    <name type="common">Coccidian parasite</name>
    <dbReference type="NCBI Taxonomy" id="5801"/>
    <lineage>
        <taxon>Eukaryota</taxon>
        <taxon>Sar</taxon>
        <taxon>Alveolata</taxon>
        <taxon>Apicomplexa</taxon>
        <taxon>Conoidasida</taxon>
        <taxon>Coccidia</taxon>
        <taxon>Eucoccidiorida</taxon>
        <taxon>Eimeriorina</taxon>
        <taxon>Eimeriidae</taxon>
        <taxon>Eimeria</taxon>
    </lineage>
</organism>
<dbReference type="InterPro" id="IPR013216">
    <property type="entry name" value="Methyltransf_11"/>
</dbReference>
<dbReference type="OrthoDB" id="271595at2759"/>
<dbReference type="CDD" id="cd02440">
    <property type="entry name" value="AdoMet_MTases"/>
    <property type="match status" value="1"/>
</dbReference>
<evidence type="ECO:0000256" key="1">
    <source>
        <dbReference type="ARBA" id="ARBA00022603"/>
    </source>
</evidence>
<dbReference type="GO" id="GO:0005737">
    <property type="term" value="C:cytoplasm"/>
    <property type="evidence" value="ECO:0007669"/>
    <property type="project" value="TreeGrafter"/>
</dbReference>
<dbReference type="PANTHER" id="PTHR13069:SF21">
    <property type="entry name" value="ALKYLATED DNA REPAIR PROTEIN ALKB HOMOLOG 8"/>
    <property type="match status" value="1"/>
</dbReference>
<dbReference type="InterPro" id="IPR051422">
    <property type="entry name" value="AlkB_tRNA_MeTrf/Diox"/>
</dbReference>
<keyword evidence="6" id="KW-1185">Reference proteome</keyword>
<dbReference type="Gene3D" id="3.40.50.150">
    <property type="entry name" value="Vaccinia Virus protein VP39"/>
    <property type="match status" value="1"/>
</dbReference>
<dbReference type="EMBL" id="HG670352">
    <property type="protein sequence ID" value="CDI76296.1"/>
    <property type="molecule type" value="Genomic_DNA"/>
</dbReference>
<dbReference type="VEuPathDB" id="ToxoDB:EAH_00017240"/>
<name>U6G7R0_EIMAC</name>
<dbReference type="GO" id="GO:0106335">
    <property type="term" value="F:tRNA (5-carboxymethyluridine(34)-5-O)-methyltransferase activity"/>
    <property type="evidence" value="ECO:0007669"/>
    <property type="project" value="TreeGrafter"/>
</dbReference>
<reference evidence="5" key="1">
    <citation type="submission" date="2013-10" db="EMBL/GenBank/DDBJ databases">
        <title>Genomic analysis of the causative agents of coccidiosis in chickens.</title>
        <authorList>
            <person name="Reid A.J."/>
            <person name="Blake D."/>
            <person name="Billington K."/>
            <person name="Browne H."/>
            <person name="Dunn M."/>
            <person name="Hung S."/>
            <person name="Kawahara F."/>
            <person name="Miranda-Saavedra D."/>
            <person name="Mourier T."/>
            <person name="Nagra H."/>
            <person name="Otto T.D."/>
            <person name="Rawlings N."/>
            <person name="Sanchez A."/>
            <person name="Sanders M."/>
            <person name="Subramaniam C."/>
            <person name="Tay Y."/>
            <person name="Dear P."/>
            <person name="Doerig C."/>
            <person name="Gruber A."/>
            <person name="Parkinson J."/>
            <person name="Shirley M."/>
            <person name="Wan K.L."/>
            <person name="Berriman M."/>
            <person name="Tomley F."/>
            <person name="Pain A."/>
        </authorList>
    </citation>
    <scope>NUCLEOTIDE SEQUENCE</scope>
    <source>
        <strain evidence="5">Houghton</strain>
    </source>
</reference>
<sequence length="280" mass="31749">MVYAGVPSLPVALGAQGPFQEQQQQDPLQGQDQEQLLKMQQEKRERRRQKQQRRRQQQQQGFCRPESVSVPPELLGIALERQHVDSIYAKIAPHFSHTRFWSSREACRTHLIRVRESSEVADGVICIAVLHHLTTEARRQQALRELARITRPGGRILIYVWAQEHEAGSVGERKFPSQDVLVPWVYQKHYDQARELRKTGGSAAAAASEGPAAASGSPASASVAREETFYRYYRVFSREDLLGLCAEEKRVKVLDCYNDTNNWARACRTGQLTVPRSEGS</sequence>
<accession>U6G7R0</accession>
<dbReference type="PANTHER" id="PTHR13069">
    <property type="entry name" value="ALKYLATED DNA REPAIR PROTEIN ALKB HOMOLOG 8"/>
    <property type="match status" value="1"/>
</dbReference>
<dbReference type="GO" id="GO:0000049">
    <property type="term" value="F:tRNA binding"/>
    <property type="evidence" value="ECO:0007669"/>
    <property type="project" value="TreeGrafter"/>
</dbReference>
<evidence type="ECO:0000256" key="2">
    <source>
        <dbReference type="ARBA" id="ARBA00022679"/>
    </source>
</evidence>
<evidence type="ECO:0000256" key="3">
    <source>
        <dbReference type="SAM" id="MobiDB-lite"/>
    </source>
</evidence>
<dbReference type="GO" id="GO:0030488">
    <property type="term" value="P:tRNA methylation"/>
    <property type="evidence" value="ECO:0007669"/>
    <property type="project" value="TreeGrafter"/>
</dbReference>
<dbReference type="Proteomes" id="UP000018050">
    <property type="component" value="Unassembled WGS sequence"/>
</dbReference>
<feature type="compositionally biased region" description="Basic residues" evidence="3">
    <location>
        <begin position="45"/>
        <end position="56"/>
    </location>
</feature>
<dbReference type="GO" id="GO:0002098">
    <property type="term" value="P:tRNA wobble uridine modification"/>
    <property type="evidence" value="ECO:0007669"/>
    <property type="project" value="TreeGrafter"/>
</dbReference>
<dbReference type="GO" id="GO:0008757">
    <property type="term" value="F:S-adenosylmethionine-dependent methyltransferase activity"/>
    <property type="evidence" value="ECO:0007669"/>
    <property type="project" value="InterPro"/>
</dbReference>
<evidence type="ECO:0000259" key="4">
    <source>
        <dbReference type="Pfam" id="PF08241"/>
    </source>
</evidence>
<dbReference type="SUPFAM" id="SSF53335">
    <property type="entry name" value="S-adenosyl-L-methionine-dependent methyltransferases"/>
    <property type="match status" value="1"/>
</dbReference>
<dbReference type="AlphaFoldDB" id="U6G7R0"/>